<accession>A0ABQ5AL16</accession>
<dbReference type="EMBL" id="BQNB010012340">
    <property type="protein sequence ID" value="GJT02317.1"/>
    <property type="molecule type" value="Genomic_DNA"/>
</dbReference>
<name>A0ABQ5AL16_9ASTR</name>
<sequence>MHSRFVPLAMQSVAHTFGDPDAVILIDYEINGVMYQLTNEEIQARMEKQERMEKAAQEPRLIELSKHELIKVVEEVASEAGVDLKDLCSSKGSKEFLKQ</sequence>
<reference evidence="1" key="1">
    <citation type="journal article" date="2022" name="Int. J. Mol. Sci.">
        <title>Draft Genome of Tanacetum Coccineum: Genomic Comparison of Closely Related Tanacetum-Family Plants.</title>
        <authorList>
            <person name="Yamashiro T."/>
            <person name="Shiraishi A."/>
            <person name="Nakayama K."/>
            <person name="Satake H."/>
        </authorList>
    </citation>
    <scope>NUCLEOTIDE SEQUENCE</scope>
</reference>
<protein>
    <submittedName>
        <fullName evidence="1">Uncharacterized protein</fullName>
    </submittedName>
</protein>
<proteinExistence type="predicted"/>
<dbReference type="Proteomes" id="UP001151760">
    <property type="component" value="Unassembled WGS sequence"/>
</dbReference>
<evidence type="ECO:0000313" key="2">
    <source>
        <dbReference type="Proteomes" id="UP001151760"/>
    </source>
</evidence>
<comment type="caution">
    <text evidence="1">The sequence shown here is derived from an EMBL/GenBank/DDBJ whole genome shotgun (WGS) entry which is preliminary data.</text>
</comment>
<keyword evidence="2" id="KW-1185">Reference proteome</keyword>
<gene>
    <name evidence="1" type="ORF">Tco_0823486</name>
</gene>
<evidence type="ECO:0000313" key="1">
    <source>
        <dbReference type="EMBL" id="GJT02317.1"/>
    </source>
</evidence>
<organism evidence="1 2">
    <name type="scientific">Tanacetum coccineum</name>
    <dbReference type="NCBI Taxonomy" id="301880"/>
    <lineage>
        <taxon>Eukaryota</taxon>
        <taxon>Viridiplantae</taxon>
        <taxon>Streptophyta</taxon>
        <taxon>Embryophyta</taxon>
        <taxon>Tracheophyta</taxon>
        <taxon>Spermatophyta</taxon>
        <taxon>Magnoliopsida</taxon>
        <taxon>eudicotyledons</taxon>
        <taxon>Gunneridae</taxon>
        <taxon>Pentapetalae</taxon>
        <taxon>asterids</taxon>
        <taxon>campanulids</taxon>
        <taxon>Asterales</taxon>
        <taxon>Asteraceae</taxon>
        <taxon>Asteroideae</taxon>
        <taxon>Anthemideae</taxon>
        <taxon>Anthemidinae</taxon>
        <taxon>Tanacetum</taxon>
    </lineage>
</organism>
<reference evidence="1" key="2">
    <citation type="submission" date="2022-01" db="EMBL/GenBank/DDBJ databases">
        <authorList>
            <person name="Yamashiro T."/>
            <person name="Shiraishi A."/>
            <person name="Satake H."/>
            <person name="Nakayama K."/>
        </authorList>
    </citation>
    <scope>NUCLEOTIDE SEQUENCE</scope>
</reference>